<accession>A0ABT8FGB3</accession>
<dbReference type="InterPro" id="IPR007809">
    <property type="entry name" value="FlgN-like"/>
</dbReference>
<keyword evidence="3" id="KW-1185">Reference proteome</keyword>
<organism evidence="2 3">
    <name type="scientific">Nocardioides oceani</name>
    <dbReference type="NCBI Taxonomy" id="3058369"/>
    <lineage>
        <taxon>Bacteria</taxon>
        <taxon>Bacillati</taxon>
        <taxon>Actinomycetota</taxon>
        <taxon>Actinomycetes</taxon>
        <taxon>Propionibacteriales</taxon>
        <taxon>Nocardioidaceae</taxon>
        <taxon>Nocardioides</taxon>
    </lineage>
</organism>
<dbReference type="InterPro" id="IPR036679">
    <property type="entry name" value="FlgN-like_sf"/>
</dbReference>
<dbReference type="RefSeq" id="WP_300952691.1">
    <property type="nucleotide sequence ID" value="NZ_JAUHJQ010000004.1"/>
</dbReference>
<dbReference type="Pfam" id="PF05130">
    <property type="entry name" value="FlgN"/>
    <property type="match status" value="1"/>
</dbReference>
<keyword evidence="2" id="KW-0966">Cell projection</keyword>
<evidence type="ECO:0000256" key="1">
    <source>
        <dbReference type="ARBA" id="ARBA00022795"/>
    </source>
</evidence>
<dbReference type="Gene3D" id="1.20.58.300">
    <property type="entry name" value="FlgN-like"/>
    <property type="match status" value="1"/>
</dbReference>
<dbReference type="SUPFAM" id="SSF140566">
    <property type="entry name" value="FlgN-like"/>
    <property type="match status" value="1"/>
</dbReference>
<keyword evidence="1" id="KW-1005">Bacterial flagellum biogenesis</keyword>
<proteinExistence type="predicted"/>
<gene>
    <name evidence="2" type="ORF">QWY28_11510</name>
</gene>
<comment type="caution">
    <text evidence="2">The sequence shown here is derived from an EMBL/GenBank/DDBJ whole genome shotgun (WGS) entry which is preliminary data.</text>
</comment>
<reference evidence="2" key="1">
    <citation type="submission" date="2023-06" db="EMBL/GenBank/DDBJ databases">
        <title>Draft genome sequence of Nocardioides sp. SOB77.</title>
        <authorList>
            <person name="Zhang G."/>
        </authorList>
    </citation>
    <scope>NUCLEOTIDE SEQUENCE</scope>
    <source>
        <strain evidence="2">SOB77</strain>
    </source>
</reference>
<name>A0ABT8FGB3_9ACTN</name>
<evidence type="ECO:0000313" key="2">
    <source>
        <dbReference type="EMBL" id="MDN4173575.1"/>
    </source>
</evidence>
<dbReference type="Proteomes" id="UP001168620">
    <property type="component" value="Unassembled WGS sequence"/>
</dbReference>
<keyword evidence="2" id="KW-0969">Cilium</keyword>
<sequence length="158" mass="17413">MENLSATLWHERELLETLQYHLEVEQLVLASGRTTWLMRAAKDVESVLEQLRTAEVLRATEADQVAERLGLEPAPTLHQLVDASPEPWRTILVEHRDALTAMTREITALADSNRDLLSAGHRSARETLLAIGGTTSSYDADGTAVTQVAGPALVDRTF</sequence>
<dbReference type="EMBL" id="JAUHJQ010000004">
    <property type="protein sequence ID" value="MDN4173575.1"/>
    <property type="molecule type" value="Genomic_DNA"/>
</dbReference>
<evidence type="ECO:0000313" key="3">
    <source>
        <dbReference type="Proteomes" id="UP001168620"/>
    </source>
</evidence>
<protein>
    <submittedName>
        <fullName evidence="2">Flagellar protein FlgN</fullName>
    </submittedName>
</protein>
<keyword evidence="2" id="KW-0282">Flagellum</keyword>